<keyword evidence="2 6" id="KW-0732">Signal</keyword>
<evidence type="ECO:0000259" key="7">
    <source>
        <dbReference type="PROSITE" id="PS50076"/>
    </source>
</evidence>
<keyword evidence="4" id="KW-0802">TPR repeat</keyword>
<dbReference type="PANTHER" id="PTHR44140">
    <property type="entry name" value="LD25575P"/>
    <property type="match status" value="1"/>
</dbReference>
<evidence type="ECO:0000256" key="6">
    <source>
        <dbReference type="SAM" id="SignalP"/>
    </source>
</evidence>
<dbReference type="AlphaFoldDB" id="A0AAF0DXK0"/>
<dbReference type="PROSITE" id="PS50005">
    <property type="entry name" value="TPR"/>
    <property type="match status" value="1"/>
</dbReference>
<dbReference type="Gene3D" id="1.10.287.110">
    <property type="entry name" value="DnaJ domain"/>
    <property type="match status" value="1"/>
</dbReference>
<dbReference type="Gene3D" id="1.25.40.10">
    <property type="entry name" value="Tetratricopeptide repeat domain"/>
    <property type="match status" value="1"/>
</dbReference>
<evidence type="ECO:0000313" key="8">
    <source>
        <dbReference type="EMBL" id="WFC97219.1"/>
    </source>
</evidence>
<feature type="chain" id="PRO_5042067244" description="J domain-containing protein" evidence="6">
    <location>
        <begin position="23"/>
        <end position="533"/>
    </location>
</feature>
<evidence type="ECO:0000256" key="2">
    <source>
        <dbReference type="ARBA" id="ARBA00022729"/>
    </source>
</evidence>
<protein>
    <recommendedName>
        <fullName evidence="7">J domain-containing protein</fullName>
    </recommendedName>
</protein>
<dbReference type="PRINTS" id="PR00625">
    <property type="entry name" value="JDOMAIN"/>
</dbReference>
<dbReference type="PROSITE" id="PS50076">
    <property type="entry name" value="DNAJ_2"/>
    <property type="match status" value="1"/>
</dbReference>
<accession>A0AAF0DXK0</accession>
<evidence type="ECO:0000256" key="5">
    <source>
        <dbReference type="SAM" id="MobiDB-lite"/>
    </source>
</evidence>
<keyword evidence="9" id="KW-1185">Reference proteome</keyword>
<evidence type="ECO:0000256" key="1">
    <source>
        <dbReference type="ARBA" id="ARBA00004240"/>
    </source>
</evidence>
<dbReference type="GO" id="GO:0051087">
    <property type="term" value="F:protein-folding chaperone binding"/>
    <property type="evidence" value="ECO:0007669"/>
    <property type="project" value="TreeGrafter"/>
</dbReference>
<evidence type="ECO:0000256" key="4">
    <source>
        <dbReference type="PROSITE-ProRule" id="PRU00339"/>
    </source>
</evidence>
<reference evidence="8" key="1">
    <citation type="submission" date="2023-03" db="EMBL/GenBank/DDBJ databases">
        <title>Mating type loci evolution in Malassezia.</title>
        <authorList>
            <person name="Coelho M.A."/>
        </authorList>
    </citation>
    <scope>NUCLEOTIDE SEQUENCE</scope>
    <source>
        <strain evidence="8">CBS 14135</strain>
    </source>
</reference>
<feature type="domain" description="J" evidence="7">
    <location>
        <begin position="420"/>
        <end position="481"/>
    </location>
</feature>
<name>A0AAF0DXK0_9BASI</name>
<comment type="subcellular location">
    <subcellularLocation>
        <location evidence="1">Endoplasmic reticulum</location>
    </subcellularLocation>
</comment>
<dbReference type="GO" id="GO:0034975">
    <property type="term" value="P:protein folding in endoplasmic reticulum"/>
    <property type="evidence" value="ECO:0007669"/>
    <property type="project" value="TreeGrafter"/>
</dbReference>
<evidence type="ECO:0000256" key="3">
    <source>
        <dbReference type="ARBA" id="ARBA00022824"/>
    </source>
</evidence>
<dbReference type="EMBL" id="CP119957">
    <property type="protein sequence ID" value="WFC97219.1"/>
    <property type="molecule type" value="Genomic_DNA"/>
</dbReference>
<dbReference type="PANTHER" id="PTHR44140:SF2">
    <property type="entry name" value="LD25575P"/>
    <property type="match status" value="1"/>
</dbReference>
<dbReference type="SMART" id="SM00271">
    <property type="entry name" value="DnaJ"/>
    <property type="match status" value="1"/>
</dbReference>
<dbReference type="SMART" id="SM00028">
    <property type="entry name" value="TPR"/>
    <property type="match status" value="6"/>
</dbReference>
<dbReference type="GO" id="GO:0005783">
    <property type="term" value="C:endoplasmic reticulum"/>
    <property type="evidence" value="ECO:0007669"/>
    <property type="project" value="UniProtKB-SubCell"/>
</dbReference>
<dbReference type="Pfam" id="PF13432">
    <property type="entry name" value="TPR_16"/>
    <property type="match status" value="1"/>
</dbReference>
<feature type="region of interest" description="Disordered" evidence="5">
    <location>
        <begin position="476"/>
        <end position="495"/>
    </location>
</feature>
<dbReference type="InterPro" id="IPR036869">
    <property type="entry name" value="J_dom_sf"/>
</dbReference>
<dbReference type="InterPro" id="IPR001623">
    <property type="entry name" value="DnaJ_domain"/>
</dbReference>
<keyword evidence="3" id="KW-0256">Endoplasmic reticulum</keyword>
<dbReference type="Pfam" id="PF00226">
    <property type="entry name" value="DnaJ"/>
    <property type="match status" value="1"/>
</dbReference>
<feature type="repeat" description="TPR" evidence="4">
    <location>
        <begin position="28"/>
        <end position="61"/>
    </location>
</feature>
<dbReference type="GO" id="GO:0051787">
    <property type="term" value="F:misfolded protein binding"/>
    <property type="evidence" value="ECO:0007669"/>
    <property type="project" value="TreeGrafter"/>
</dbReference>
<organism evidence="8 9">
    <name type="scientific">Malassezia brasiliensis</name>
    <dbReference type="NCBI Taxonomy" id="1821822"/>
    <lineage>
        <taxon>Eukaryota</taxon>
        <taxon>Fungi</taxon>
        <taxon>Dikarya</taxon>
        <taxon>Basidiomycota</taxon>
        <taxon>Ustilaginomycotina</taxon>
        <taxon>Malasseziomycetes</taxon>
        <taxon>Malasseziales</taxon>
        <taxon>Malasseziaceae</taxon>
        <taxon>Malassezia</taxon>
    </lineage>
</organism>
<proteinExistence type="predicted"/>
<dbReference type="InterPro" id="IPR019734">
    <property type="entry name" value="TPR_rpt"/>
</dbReference>
<evidence type="ECO:0000313" key="9">
    <source>
        <dbReference type="Proteomes" id="UP001216638"/>
    </source>
</evidence>
<dbReference type="CDD" id="cd06257">
    <property type="entry name" value="DnaJ"/>
    <property type="match status" value="1"/>
</dbReference>
<dbReference type="SUPFAM" id="SSF48452">
    <property type="entry name" value="TPR-like"/>
    <property type="match status" value="2"/>
</dbReference>
<dbReference type="SUPFAM" id="SSF46565">
    <property type="entry name" value="Chaperone J-domain"/>
    <property type="match status" value="1"/>
</dbReference>
<gene>
    <name evidence="8" type="ORF">MBRA1_003885</name>
</gene>
<dbReference type="Pfam" id="PF13428">
    <property type="entry name" value="TPR_14"/>
    <property type="match status" value="1"/>
</dbReference>
<dbReference type="InterPro" id="IPR051727">
    <property type="entry name" value="DnaJ_C3_Co-chaperones"/>
</dbReference>
<feature type="signal peptide" evidence="6">
    <location>
        <begin position="1"/>
        <end position="22"/>
    </location>
</feature>
<dbReference type="Proteomes" id="UP001216638">
    <property type="component" value="Chromosome 7"/>
</dbReference>
<dbReference type="InterPro" id="IPR011990">
    <property type="entry name" value="TPR-like_helical_dom_sf"/>
</dbReference>
<sequence length="533" mass="57558">MRTLVRLALVVLALVLAVVVRADEARTVSEWLRAANAALTSSDYAGALDAFDRAIALDPGAYLSYFRRATAQQALGRTGAALADLEAARARHPSFAKAYVQEAKLLRREGEYDRAAAVLGELAAHASDGEAEALRAQVQHAVRLRARLAKLPADARHAAECVGVATELLREAPNDLAARQRRAACHVAQGALGDAVTDWNRVAALAPSAALQRRLALLSYYVLGTHDSALQRAGLAHLKACLHNDPDNRACRQDHKRLRKISKAVDKAHQFAHAGSWAAVVSALKGPKVGGPTILEEVQQVLAEAQAPDTDGGEPLVPRGVRDVAAQSALVAELETLSCRAYSAQQQFAKAMPFCDRLLARDPASVPALVARGEDHLAHGRYDEAVRVLGEAAAHAPHDREVHARLAKAQKLLKQSKSKDYYKTLGVARDADERTIKKAYRRLAREHHPDKGGSQEKMAEINEAFGVLGDAELRARYDQGDDPNDPTGGHADYGEGFAHGDVFQQMFQNAAFQQFARQHGGGAFGGAQFRWGF</sequence>